<gene>
    <name evidence="9" type="ordered locus">Fleli_0897</name>
</gene>
<sequence length="486" mass="54388">MSEIQAESVSLSDTETNFKTQIDEIFEAQQNNRWAVAKTTTKERIEKLKRLQDALHNYRSAFHHSLHQDFGKPEAETDLSEIYPTSNEIKHAISNLEKWMKDESVSTPVALLGSKSYIRYEAKGVCLVIAPWNYPVNLILIPLISAIAAGNCVILKPSEYTPNTNEIMAQLIKEVFTENEVAFVEGEVEVSKYLLEKPFDHIFFTGSTAVGKIVMKAAAENLTSVTLELGGKSPVIVDETANLKEAAKKIVWGKFLNAGQTCIAPDYVLVHEDIEHELIQQMLKYLSEFYGQTSGERLDSPDYARIINEKQYKSLVELIGKAKGQGAVVHTGGTVVAEQRYIAPTIMSEVPLDSEVMQQEIFGPIMPVIRFKYLNDALDLINKKDKPLALYLFSQDRKTIDTVLASTSSGGVCINDTVIHYFQHNLPFGGVNHSGIGKAHGIFGFKTFSNERAVLEQPTRFSAPQLMYPPYKSEVQSLIDFTVKWI</sequence>
<dbReference type="PATRIC" id="fig|880071.3.peg.876"/>
<evidence type="ECO:0000256" key="6">
    <source>
        <dbReference type="PROSITE-ProRule" id="PRU10007"/>
    </source>
</evidence>
<dbReference type="InterPro" id="IPR015590">
    <property type="entry name" value="Aldehyde_DH_dom"/>
</dbReference>
<feature type="domain" description="Aldehyde dehydrogenase" evidence="8">
    <location>
        <begin position="19"/>
        <end position="453"/>
    </location>
</feature>
<dbReference type="Proteomes" id="UP000006054">
    <property type="component" value="Chromosome"/>
</dbReference>
<dbReference type="Gene3D" id="3.40.605.10">
    <property type="entry name" value="Aldehyde Dehydrogenase, Chain A, domain 1"/>
    <property type="match status" value="1"/>
</dbReference>
<evidence type="ECO:0000313" key="9">
    <source>
        <dbReference type="EMBL" id="AFM03352.1"/>
    </source>
</evidence>
<dbReference type="InterPro" id="IPR016163">
    <property type="entry name" value="Ald_DH_C"/>
</dbReference>
<evidence type="ECO:0000256" key="2">
    <source>
        <dbReference type="ARBA" id="ARBA00023002"/>
    </source>
</evidence>
<dbReference type="eggNOG" id="COG1012">
    <property type="taxonomic scope" value="Bacteria"/>
</dbReference>
<dbReference type="PANTHER" id="PTHR43570:SF20">
    <property type="entry name" value="ALDEHYDE DEHYDROGENASE ALDX-RELATED"/>
    <property type="match status" value="1"/>
</dbReference>
<feature type="active site" evidence="5 6">
    <location>
        <position position="228"/>
    </location>
</feature>
<dbReference type="InterPro" id="IPR012394">
    <property type="entry name" value="Aldehyde_DH_NAD(P)"/>
</dbReference>
<reference evidence="10" key="1">
    <citation type="submission" date="2012-06" db="EMBL/GenBank/DDBJ databases">
        <title>The complete genome of Flexibacter litoralis DSM 6794.</title>
        <authorList>
            <person name="Lucas S."/>
            <person name="Copeland A."/>
            <person name="Lapidus A."/>
            <person name="Glavina del Rio T."/>
            <person name="Dalin E."/>
            <person name="Tice H."/>
            <person name="Bruce D."/>
            <person name="Goodwin L."/>
            <person name="Pitluck S."/>
            <person name="Peters L."/>
            <person name="Ovchinnikova G."/>
            <person name="Lu M."/>
            <person name="Kyrpides N."/>
            <person name="Mavromatis K."/>
            <person name="Ivanova N."/>
            <person name="Brettin T."/>
            <person name="Detter J.C."/>
            <person name="Han C."/>
            <person name="Larimer F."/>
            <person name="Land M."/>
            <person name="Hauser L."/>
            <person name="Markowitz V."/>
            <person name="Cheng J.-F."/>
            <person name="Hugenholtz P."/>
            <person name="Woyke T."/>
            <person name="Wu D."/>
            <person name="Spring S."/>
            <person name="Lang E."/>
            <person name="Kopitz M."/>
            <person name="Brambilla E."/>
            <person name="Klenk H.-P."/>
            <person name="Eisen J.A."/>
        </authorList>
    </citation>
    <scope>NUCLEOTIDE SEQUENCE [LARGE SCALE GENOMIC DNA]</scope>
    <source>
        <strain evidence="10">ATCC 23117 / DSM 6794 / NBRC 15988 / NCIMB 1366 / Sio-4</strain>
    </source>
</reference>
<keyword evidence="10" id="KW-1185">Reference proteome</keyword>
<dbReference type="RefSeq" id="WP_014796810.1">
    <property type="nucleotide sequence ID" value="NC_018018.1"/>
</dbReference>
<dbReference type="PROSITE" id="PS00070">
    <property type="entry name" value="ALDEHYDE_DEHYDR_CYS"/>
    <property type="match status" value="1"/>
</dbReference>
<evidence type="ECO:0000256" key="1">
    <source>
        <dbReference type="ARBA" id="ARBA00009986"/>
    </source>
</evidence>
<dbReference type="GO" id="GO:0006081">
    <property type="term" value="P:aldehyde metabolic process"/>
    <property type="evidence" value="ECO:0007669"/>
    <property type="project" value="InterPro"/>
</dbReference>
<dbReference type="PIRSF" id="PIRSF036492">
    <property type="entry name" value="ALDH"/>
    <property type="match status" value="1"/>
</dbReference>
<dbReference type="PANTHER" id="PTHR43570">
    <property type="entry name" value="ALDEHYDE DEHYDROGENASE"/>
    <property type="match status" value="1"/>
</dbReference>
<feature type="active site" evidence="5">
    <location>
        <position position="262"/>
    </location>
</feature>
<keyword evidence="2 4" id="KW-0560">Oxidoreductase</keyword>
<dbReference type="SUPFAM" id="SSF53720">
    <property type="entry name" value="ALDH-like"/>
    <property type="match status" value="1"/>
</dbReference>
<evidence type="ECO:0000256" key="4">
    <source>
        <dbReference type="PIRNR" id="PIRNR036492"/>
    </source>
</evidence>
<dbReference type="GO" id="GO:0005737">
    <property type="term" value="C:cytoplasm"/>
    <property type="evidence" value="ECO:0007669"/>
    <property type="project" value="TreeGrafter"/>
</dbReference>
<dbReference type="Pfam" id="PF00171">
    <property type="entry name" value="Aldedh"/>
    <property type="match status" value="1"/>
</dbReference>
<dbReference type="PROSITE" id="PS00687">
    <property type="entry name" value="ALDEHYDE_DEHYDR_GLU"/>
    <property type="match status" value="1"/>
</dbReference>
<dbReference type="STRING" id="880071.Fleli_0897"/>
<dbReference type="CDD" id="cd07134">
    <property type="entry name" value="ALDH_AlkH-like"/>
    <property type="match status" value="1"/>
</dbReference>
<dbReference type="OrthoDB" id="973869at2"/>
<evidence type="ECO:0000256" key="3">
    <source>
        <dbReference type="ARBA" id="ARBA00023027"/>
    </source>
</evidence>
<dbReference type="InterPro" id="IPR016161">
    <property type="entry name" value="Ald_DH/histidinol_DH"/>
</dbReference>
<comment type="similarity">
    <text evidence="1 4 7">Belongs to the aldehyde dehydrogenase family.</text>
</comment>
<evidence type="ECO:0000259" key="8">
    <source>
        <dbReference type="Pfam" id="PF00171"/>
    </source>
</evidence>
<dbReference type="InterPro" id="IPR016162">
    <property type="entry name" value="Ald_DH_N"/>
</dbReference>
<dbReference type="FunFam" id="3.40.605.10:FF:000004">
    <property type="entry name" value="Aldehyde dehydrogenase"/>
    <property type="match status" value="1"/>
</dbReference>
<evidence type="ECO:0000313" key="10">
    <source>
        <dbReference type="Proteomes" id="UP000006054"/>
    </source>
</evidence>
<dbReference type="FunFam" id="3.40.309.10:FF:000003">
    <property type="entry name" value="Aldehyde dehydrogenase"/>
    <property type="match status" value="1"/>
</dbReference>
<protein>
    <recommendedName>
        <fullName evidence="4">Aldehyde dehydrogenase</fullName>
    </recommendedName>
</protein>
<keyword evidence="3" id="KW-0520">NAD</keyword>
<dbReference type="HOGENOM" id="CLU_005391_3_6_10"/>
<evidence type="ECO:0000256" key="5">
    <source>
        <dbReference type="PIRSR" id="PIRSR036492-1"/>
    </source>
</evidence>
<accession>I4AHB7</accession>
<evidence type="ECO:0000256" key="7">
    <source>
        <dbReference type="RuleBase" id="RU003345"/>
    </source>
</evidence>
<dbReference type="AlphaFoldDB" id="I4AHB7"/>
<dbReference type="EMBL" id="CP003345">
    <property type="protein sequence ID" value="AFM03352.1"/>
    <property type="molecule type" value="Genomic_DNA"/>
</dbReference>
<dbReference type="GO" id="GO:0004029">
    <property type="term" value="F:aldehyde dehydrogenase (NAD+) activity"/>
    <property type="evidence" value="ECO:0007669"/>
    <property type="project" value="TreeGrafter"/>
</dbReference>
<organism evidence="9 10">
    <name type="scientific">Bernardetia litoralis (strain ATCC 23117 / DSM 6794 / NBRC 15988 / NCIMB 1366 / Fx l1 / Sio-4)</name>
    <name type="common">Flexibacter litoralis</name>
    <dbReference type="NCBI Taxonomy" id="880071"/>
    <lineage>
        <taxon>Bacteria</taxon>
        <taxon>Pseudomonadati</taxon>
        <taxon>Bacteroidota</taxon>
        <taxon>Cytophagia</taxon>
        <taxon>Cytophagales</taxon>
        <taxon>Bernardetiaceae</taxon>
        <taxon>Bernardetia</taxon>
    </lineage>
</organism>
<dbReference type="KEGG" id="fli:Fleli_0897"/>
<dbReference type="InterPro" id="IPR029510">
    <property type="entry name" value="Ald_DH_CS_GLU"/>
</dbReference>
<proteinExistence type="inferred from homology"/>
<name>I4AHB7_BERLS</name>
<dbReference type="InterPro" id="IPR016160">
    <property type="entry name" value="Ald_DH_CS_CYS"/>
</dbReference>
<dbReference type="Gene3D" id="3.40.309.10">
    <property type="entry name" value="Aldehyde Dehydrogenase, Chain A, domain 2"/>
    <property type="match status" value="1"/>
</dbReference>